<keyword evidence="1" id="KW-1133">Transmembrane helix</keyword>
<sequence>MAWSRSVLLALIVSMLCFRFSLYRDSGLALWCSVLLLALAVVMVAMSVWRLRFSHQRPASSATVVRYAIAFCSLSVVVTALVLAYSILQY</sequence>
<dbReference type="Proteomes" id="UP000825886">
    <property type="component" value="Chromosome"/>
</dbReference>
<keyword evidence="1" id="KW-0472">Membrane</keyword>
<keyword evidence="1" id="KW-0812">Transmembrane</keyword>
<reference evidence="2 3" key="1">
    <citation type="submission" date="2021-08" db="EMBL/GenBank/DDBJ databases">
        <title>Culture and genomic analysis of Symbiopectobacterium purcellii sp. nov. gen. nov., isolated from the leafhopper Empoasca decipiens.</title>
        <authorList>
            <person name="Nadal-Jimenez P."/>
            <person name="Siozios S."/>
            <person name="Halliday N."/>
            <person name="Camara M."/>
            <person name="Hurst G.D.D."/>
        </authorList>
    </citation>
    <scope>NUCLEOTIDE SEQUENCE [LARGE SCALE GENOMIC DNA]</scope>
    <source>
        <strain evidence="2 3">SyEd1</strain>
    </source>
</reference>
<feature type="transmembrane region" description="Helical" evidence="1">
    <location>
        <begin position="28"/>
        <end position="52"/>
    </location>
</feature>
<evidence type="ECO:0000313" key="3">
    <source>
        <dbReference type="Proteomes" id="UP000825886"/>
    </source>
</evidence>
<keyword evidence="3" id="KW-1185">Reference proteome</keyword>
<organism evidence="2 3">
    <name type="scientific">Symbiopectobacterium purcellii</name>
    <dbReference type="NCBI Taxonomy" id="2871826"/>
    <lineage>
        <taxon>Bacteria</taxon>
        <taxon>Pseudomonadati</taxon>
        <taxon>Pseudomonadota</taxon>
        <taxon>Gammaproteobacteria</taxon>
        <taxon>Enterobacterales</taxon>
        <taxon>Enterobacteriaceae</taxon>
    </lineage>
</organism>
<accession>A0ABX9AS76</accession>
<dbReference type="EMBL" id="CP081864">
    <property type="protein sequence ID" value="QZN98074.1"/>
    <property type="molecule type" value="Genomic_DNA"/>
</dbReference>
<proteinExistence type="predicted"/>
<protein>
    <submittedName>
        <fullName evidence="2">DUF202 domain-containing protein</fullName>
    </submittedName>
</protein>
<gene>
    <name evidence="2" type="ORF">K6K13_13750</name>
</gene>
<name>A0ABX9AS76_9ENTR</name>
<evidence type="ECO:0000256" key="1">
    <source>
        <dbReference type="SAM" id="Phobius"/>
    </source>
</evidence>
<feature type="transmembrane region" description="Helical" evidence="1">
    <location>
        <begin position="7"/>
        <end position="22"/>
    </location>
</feature>
<evidence type="ECO:0000313" key="2">
    <source>
        <dbReference type="EMBL" id="QZN98074.1"/>
    </source>
</evidence>
<feature type="transmembrane region" description="Helical" evidence="1">
    <location>
        <begin position="64"/>
        <end position="88"/>
    </location>
</feature>